<name>A0ABP0LNP4_9DINO</name>
<sequence length="84" mass="9860">MVPAHHSALRKQSKAVMQQSESADDEKFYLACIPEFFQQKMAHKDSETSEKPLRVQRGKAPQDLMLSLQQTRRLQQEEQEERMD</sequence>
<protein>
    <submittedName>
        <fullName evidence="2">Uncharacterized protein</fullName>
    </submittedName>
</protein>
<dbReference type="Proteomes" id="UP001642464">
    <property type="component" value="Unassembled WGS sequence"/>
</dbReference>
<gene>
    <name evidence="2" type="ORF">SCF082_LOCUS23679</name>
</gene>
<accession>A0ABP0LNP4</accession>
<feature type="compositionally biased region" description="Low complexity" evidence="1">
    <location>
        <begin position="64"/>
        <end position="73"/>
    </location>
</feature>
<evidence type="ECO:0000256" key="1">
    <source>
        <dbReference type="SAM" id="MobiDB-lite"/>
    </source>
</evidence>
<reference evidence="2 3" key="1">
    <citation type="submission" date="2024-02" db="EMBL/GenBank/DDBJ databases">
        <authorList>
            <person name="Chen Y."/>
            <person name="Shah S."/>
            <person name="Dougan E. K."/>
            <person name="Thang M."/>
            <person name="Chan C."/>
        </authorList>
    </citation>
    <scope>NUCLEOTIDE SEQUENCE [LARGE SCALE GENOMIC DNA]</scope>
</reference>
<comment type="caution">
    <text evidence="2">The sequence shown here is derived from an EMBL/GenBank/DDBJ whole genome shotgun (WGS) entry which is preliminary data.</text>
</comment>
<evidence type="ECO:0000313" key="3">
    <source>
        <dbReference type="Proteomes" id="UP001642464"/>
    </source>
</evidence>
<feature type="region of interest" description="Disordered" evidence="1">
    <location>
        <begin position="41"/>
        <end position="84"/>
    </location>
</feature>
<keyword evidence="3" id="KW-1185">Reference proteome</keyword>
<feature type="region of interest" description="Disordered" evidence="1">
    <location>
        <begin position="1"/>
        <end position="23"/>
    </location>
</feature>
<organism evidence="2 3">
    <name type="scientific">Durusdinium trenchii</name>
    <dbReference type="NCBI Taxonomy" id="1381693"/>
    <lineage>
        <taxon>Eukaryota</taxon>
        <taxon>Sar</taxon>
        <taxon>Alveolata</taxon>
        <taxon>Dinophyceae</taxon>
        <taxon>Suessiales</taxon>
        <taxon>Symbiodiniaceae</taxon>
        <taxon>Durusdinium</taxon>
    </lineage>
</organism>
<dbReference type="EMBL" id="CAXAMM010017302">
    <property type="protein sequence ID" value="CAK9040827.1"/>
    <property type="molecule type" value="Genomic_DNA"/>
</dbReference>
<evidence type="ECO:0000313" key="2">
    <source>
        <dbReference type="EMBL" id="CAK9040827.1"/>
    </source>
</evidence>
<feature type="compositionally biased region" description="Basic and acidic residues" evidence="1">
    <location>
        <begin position="42"/>
        <end position="53"/>
    </location>
</feature>
<proteinExistence type="predicted"/>